<feature type="region of interest" description="Disordered" evidence="1">
    <location>
        <begin position="59"/>
        <end position="84"/>
    </location>
</feature>
<evidence type="ECO:0000313" key="2">
    <source>
        <dbReference type="EnsemblMetazoa" id="G15169.1:cds"/>
    </source>
</evidence>
<proteinExistence type="predicted"/>
<feature type="compositionally biased region" description="Basic and acidic residues" evidence="1">
    <location>
        <begin position="69"/>
        <end position="79"/>
    </location>
</feature>
<organism evidence="2 3">
    <name type="scientific">Magallana gigas</name>
    <name type="common">Pacific oyster</name>
    <name type="synonym">Crassostrea gigas</name>
    <dbReference type="NCBI Taxonomy" id="29159"/>
    <lineage>
        <taxon>Eukaryota</taxon>
        <taxon>Metazoa</taxon>
        <taxon>Spiralia</taxon>
        <taxon>Lophotrochozoa</taxon>
        <taxon>Mollusca</taxon>
        <taxon>Bivalvia</taxon>
        <taxon>Autobranchia</taxon>
        <taxon>Pteriomorphia</taxon>
        <taxon>Ostreida</taxon>
        <taxon>Ostreoidea</taxon>
        <taxon>Ostreidae</taxon>
        <taxon>Magallana</taxon>
    </lineage>
</organism>
<evidence type="ECO:0000256" key="1">
    <source>
        <dbReference type="SAM" id="MobiDB-lite"/>
    </source>
</evidence>
<keyword evidence="3" id="KW-1185">Reference proteome</keyword>
<dbReference type="AlphaFoldDB" id="A0A8W8INQ6"/>
<sequence length="127" mass="14229">MPFSMNSVLNIIDIFGSVSVQAIQVAASIRNPANPFILLRKVLCGRAASRHLIRIHKEPKPKNRYNVNEQERKNNEMRKSMAGPAYGVPVYPMNAARIGSRLGATEEPQNYDDSNSFVSECITSYFL</sequence>
<dbReference type="EnsemblMetazoa" id="G15169.1">
    <property type="protein sequence ID" value="G15169.1:cds"/>
    <property type="gene ID" value="G15169"/>
</dbReference>
<reference evidence="2" key="1">
    <citation type="submission" date="2022-08" db="UniProtKB">
        <authorList>
            <consortium name="EnsemblMetazoa"/>
        </authorList>
    </citation>
    <scope>IDENTIFICATION</scope>
    <source>
        <strain evidence="2">05x7-T-G4-1.051#20</strain>
    </source>
</reference>
<protein>
    <submittedName>
        <fullName evidence="2">Uncharacterized protein</fullName>
    </submittedName>
</protein>
<accession>A0A8W8INQ6</accession>
<name>A0A8W8INQ6_MAGGI</name>
<evidence type="ECO:0000313" key="3">
    <source>
        <dbReference type="Proteomes" id="UP000005408"/>
    </source>
</evidence>
<dbReference type="Proteomes" id="UP000005408">
    <property type="component" value="Unassembled WGS sequence"/>
</dbReference>